<reference evidence="1 2" key="1">
    <citation type="submission" date="2016-04" db="EMBL/GenBank/DDBJ databases">
        <title>A degradative enzymes factory behind the ericoid mycorrhizal symbiosis.</title>
        <authorList>
            <consortium name="DOE Joint Genome Institute"/>
            <person name="Martino E."/>
            <person name="Morin E."/>
            <person name="Grelet G."/>
            <person name="Kuo A."/>
            <person name="Kohler A."/>
            <person name="Daghino S."/>
            <person name="Barry K."/>
            <person name="Choi C."/>
            <person name="Cichocki N."/>
            <person name="Clum A."/>
            <person name="Copeland A."/>
            <person name="Hainaut M."/>
            <person name="Haridas S."/>
            <person name="Labutti K."/>
            <person name="Lindquist E."/>
            <person name="Lipzen A."/>
            <person name="Khouja H.-R."/>
            <person name="Murat C."/>
            <person name="Ohm R."/>
            <person name="Olson A."/>
            <person name="Spatafora J."/>
            <person name="Veneault-Fourrey C."/>
            <person name="Henrissat B."/>
            <person name="Grigoriev I."/>
            <person name="Martin F."/>
            <person name="Perotto S."/>
        </authorList>
    </citation>
    <scope>NUCLEOTIDE SEQUENCE [LARGE SCALE GENOMIC DNA]</scope>
    <source>
        <strain evidence="1 2">F</strain>
    </source>
</reference>
<gene>
    <name evidence="1" type="ORF">L207DRAFT_194612</name>
</gene>
<organism evidence="1 2">
    <name type="scientific">Hyaloscypha variabilis (strain UAMH 11265 / GT02V1 / F)</name>
    <name type="common">Meliniomyces variabilis</name>
    <dbReference type="NCBI Taxonomy" id="1149755"/>
    <lineage>
        <taxon>Eukaryota</taxon>
        <taxon>Fungi</taxon>
        <taxon>Dikarya</taxon>
        <taxon>Ascomycota</taxon>
        <taxon>Pezizomycotina</taxon>
        <taxon>Leotiomycetes</taxon>
        <taxon>Helotiales</taxon>
        <taxon>Hyaloscyphaceae</taxon>
        <taxon>Hyaloscypha</taxon>
        <taxon>Hyaloscypha variabilis</taxon>
    </lineage>
</organism>
<proteinExistence type="predicted"/>
<dbReference type="AlphaFoldDB" id="A0A2J6QYE9"/>
<name>A0A2J6QYE9_HYAVF</name>
<dbReference type="EMBL" id="KZ613963">
    <property type="protein sequence ID" value="PMD31296.1"/>
    <property type="molecule type" value="Genomic_DNA"/>
</dbReference>
<evidence type="ECO:0000313" key="1">
    <source>
        <dbReference type="EMBL" id="PMD31296.1"/>
    </source>
</evidence>
<sequence length="225" mass="25330">MVGSYLRPDELRVAVEVAIDTILRELREPDYYRDRSLRVSRGFGLSSGSSRLSDLELEEYIQRMNLVVQIANNSVNPRMMHAEIHPKISDSGSDAGRYPRDFERPRRLEDFFIMDSSQLDRILQAYGLPRDGLGLGFGSLRSSLTGLDLPRRGLSLTDTDRGREQKLRHLFEFLGVDMRDSLRLGDSLSDVGRLGGLIGSSRLGLGLGFGERRGALGERFGRLRD</sequence>
<dbReference type="OrthoDB" id="5389823at2759"/>
<protein>
    <submittedName>
        <fullName evidence="1">Uncharacterized protein</fullName>
    </submittedName>
</protein>
<accession>A0A2J6QYE9</accession>
<keyword evidence="2" id="KW-1185">Reference proteome</keyword>
<dbReference type="Proteomes" id="UP000235786">
    <property type="component" value="Unassembled WGS sequence"/>
</dbReference>
<evidence type="ECO:0000313" key="2">
    <source>
        <dbReference type="Proteomes" id="UP000235786"/>
    </source>
</evidence>